<keyword evidence="4" id="KW-1185">Reference proteome</keyword>
<proteinExistence type="predicted"/>
<dbReference type="OrthoDB" id="183980at2"/>
<dbReference type="AlphaFoldDB" id="A0A562QPD0"/>
<feature type="transmembrane region" description="Helical" evidence="1">
    <location>
        <begin position="151"/>
        <end position="175"/>
    </location>
</feature>
<organism evidence="3 4">
    <name type="scientific">Pseudomonas duriflava</name>
    <dbReference type="NCBI Taxonomy" id="459528"/>
    <lineage>
        <taxon>Bacteria</taxon>
        <taxon>Pseudomonadati</taxon>
        <taxon>Pseudomonadota</taxon>
        <taxon>Gammaproteobacteria</taxon>
        <taxon>Pseudomonadales</taxon>
        <taxon>Pseudomonadaceae</taxon>
        <taxon>Pseudomonas</taxon>
    </lineage>
</organism>
<dbReference type="EMBL" id="VLKY01000001">
    <property type="protein sequence ID" value="TWI58533.1"/>
    <property type="molecule type" value="Genomic_DNA"/>
</dbReference>
<dbReference type="InterPro" id="IPR025403">
    <property type="entry name" value="TgpA-like_C"/>
</dbReference>
<evidence type="ECO:0000259" key="2">
    <source>
        <dbReference type="Pfam" id="PF13559"/>
    </source>
</evidence>
<gene>
    <name evidence="3" type="ORF">IQ22_00239</name>
</gene>
<keyword evidence="1" id="KW-0472">Membrane</keyword>
<comment type="caution">
    <text evidence="3">The sequence shown here is derived from an EMBL/GenBank/DDBJ whole genome shotgun (WGS) entry which is preliminary data.</text>
</comment>
<reference evidence="3 4" key="1">
    <citation type="journal article" date="2015" name="Stand. Genomic Sci.">
        <title>Genomic Encyclopedia of Bacterial and Archaeal Type Strains, Phase III: the genomes of soil and plant-associated and newly described type strains.</title>
        <authorList>
            <person name="Whitman W.B."/>
            <person name="Woyke T."/>
            <person name="Klenk H.P."/>
            <person name="Zhou Y."/>
            <person name="Lilburn T.G."/>
            <person name="Beck B.J."/>
            <person name="De Vos P."/>
            <person name="Vandamme P."/>
            <person name="Eisen J.A."/>
            <person name="Garrity G."/>
            <person name="Hugenholtz P."/>
            <person name="Kyrpides N.C."/>
        </authorList>
    </citation>
    <scope>NUCLEOTIDE SEQUENCE [LARGE SCALE GENOMIC DNA]</scope>
    <source>
        <strain evidence="3 4">CGMCC 1.6858</strain>
    </source>
</reference>
<keyword evidence="1" id="KW-1133">Transmembrane helix</keyword>
<feature type="transmembrane region" description="Helical" evidence="1">
    <location>
        <begin position="362"/>
        <end position="379"/>
    </location>
</feature>
<feature type="domain" description="Protein-glutamine gamma-glutamyltransferase-like C-terminal" evidence="2">
    <location>
        <begin position="437"/>
        <end position="508"/>
    </location>
</feature>
<name>A0A562QPD0_9PSED</name>
<keyword evidence="1" id="KW-0812">Transmembrane</keyword>
<protein>
    <submittedName>
        <fullName evidence="3">Uncharacterized protein DUF4129</fullName>
    </submittedName>
</protein>
<accession>A0A562QPD0</accession>
<dbReference type="Pfam" id="PF13559">
    <property type="entry name" value="DUF4129"/>
    <property type="match status" value="1"/>
</dbReference>
<dbReference type="Proteomes" id="UP000316905">
    <property type="component" value="Unassembled WGS sequence"/>
</dbReference>
<evidence type="ECO:0000256" key="1">
    <source>
        <dbReference type="SAM" id="Phobius"/>
    </source>
</evidence>
<sequence>MRLTDSQAVIRPRSPWEALDLGVHLARTHAGILFKSWALLTLPLLALLTLLLWDYPSLVFLLFWWLKPLFDRLPLHVLAQGLFGDTPSVRQALQAYLRLAKGQLIASLTWRRFSLQRSFLLPVQQLEGLSGTPRLTRVRLLTQHSSRTARALTLIGVHIELALYLGGLGLVYLFIPAQMVEQLDWFKLLDVEAHGLLWIEHLTNLIYALVLLIWEPVYVACGFTLYLNRRTILEGWDIELAFRRLRQRLLGTAYALVLASCAGLLSIQPVPALADEETAVCPLPPSESSGPDTPRLLNQPLTSEAARQQIKAELEKPPFRNEEKHLEWHFGHNSSQTSSSQDLTLPGGLLWFIRHTAQLLEVMLWTLLGLGLLWILWHYRAGLSHFIPRTRKARPVVHVMPEHLFGLDVTPESLPADLPAEVERLWPTHPREALGLLYRGLLSRLLHDFQLPLREAHTEGEILSLGEQRIPAETQRYLHEVTRHWQGIAYGHRLPSTEAMKALCASWRALFATKARA</sequence>
<feature type="transmembrane region" description="Helical" evidence="1">
    <location>
        <begin position="205"/>
        <end position="228"/>
    </location>
</feature>
<dbReference type="RefSeq" id="WP_145136795.1">
    <property type="nucleotide sequence ID" value="NZ_VLKY01000001.1"/>
</dbReference>
<feature type="transmembrane region" description="Helical" evidence="1">
    <location>
        <begin position="44"/>
        <end position="66"/>
    </location>
</feature>
<evidence type="ECO:0000313" key="3">
    <source>
        <dbReference type="EMBL" id="TWI58533.1"/>
    </source>
</evidence>
<feature type="transmembrane region" description="Helical" evidence="1">
    <location>
        <begin position="249"/>
        <end position="267"/>
    </location>
</feature>
<evidence type="ECO:0000313" key="4">
    <source>
        <dbReference type="Proteomes" id="UP000316905"/>
    </source>
</evidence>